<evidence type="ECO:0000313" key="2">
    <source>
        <dbReference type="EMBL" id="PZM09526.1"/>
    </source>
</evidence>
<name>A0A2W4E0Y5_9HYPH</name>
<protein>
    <recommendedName>
        <fullName evidence="1">Fe/B12 periplasmic-binding domain-containing protein</fullName>
    </recommendedName>
</protein>
<accession>A0A2W4E0Y5</accession>
<dbReference type="AlphaFoldDB" id="A0A2W4E0Y5"/>
<proteinExistence type="predicted"/>
<dbReference type="Proteomes" id="UP000248925">
    <property type="component" value="Unassembled WGS sequence"/>
</dbReference>
<dbReference type="Pfam" id="PF01497">
    <property type="entry name" value="Peripla_BP_2"/>
    <property type="match status" value="1"/>
</dbReference>
<gene>
    <name evidence="2" type="ORF">CPY51_24875</name>
</gene>
<reference evidence="2 3" key="1">
    <citation type="journal article" date="2018" name="Sci. Rep.">
        <title>Rhizobium tumorigenes sp. nov., a novel plant tumorigenic bacterium isolated from cane gall tumors on thornless blackberry.</title>
        <authorList>
            <person name="Kuzmanovi N."/>
            <person name="Smalla K."/>
            <person name="Gronow S."/>
            <person name="PuBawska J."/>
        </authorList>
    </citation>
    <scope>NUCLEOTIDE SEQUENCE [LARGE SCALE GENOMIC DNA]</scope>
    <source>
        <strain evidence="2 3">CCBAU 85046</strain>
    </source>
</reference>
<evidence type="ECO:0000259" key="1">
    <source>
        <dbReference type="PROSITE" id="PS50983"/>
    </source>
</evidence>
<dbReference type="InterPro" id="IPR002491">
    <property type="entry name" value="ABC_transptr_periplasmic_BD"/>
</dbReference>
<evidence type="ECO:0000313" key="3">
    <source>
        <dbReference type="Proteomes" id="UP000248925"/>
    </source>
</evidence>
<keyword evidence="3" id="KW-1185">Reference proteome</keyword>
<dbReference type="GO" id="GO:0071281">
    <property type="term" value="P:cellular response to iron ion"/>
    <property type="evidence" value="ECO:0007669"/>
    <property type="project" value="TreeGrafter"/>
</dbReference>
<comment type="caution">
    <text evidence="2">The sequence shown here is derived from an EMBL/GenBank/DDBJ whole genome shotgun (WGS) entry which is preliminary data.</text>
</comment>
<dbReference type="SUPFAM" id="SSF53807">
    <property type="entry name" value="Helical backbone' metal receptor"/>
    <property type="match status" value="1"/>
</dbReference>
<sequence>MTRLPYSYSLISVISVGLAAAFSIGIAAADEISVKDSRGKDIQIVRPVNKVAIFPLPIPEAMIAIDGGTSRLAAINPRAQAALMNGVIGQLFPEIANIRTDLVAPNFVPNVEEILKASPDIVVQWQAKGDQRVAPMENSGIKVATVSTDSRETRRGYVAMLGQILGKEDRAQSFLDWDDKTVADISKVLKEAGRPKPRIVFIDSMNDNEFVVFGREEAYFTTSGLSNVATEAGFTEGSVKVGAESLLQWNPDIVFVNYYNDTIKPADIFKHPVLAGLDAVKNGRVYKTPAIDPATAAGGELAYLWFAEIGYPDLFHADMRSTVSDGFKRLYGKDLTATQIDRLMQMDWNGQSAGYAKTFGVTQ</sequence>
<dbReference type="RefSeq" id="WP_111162907.1">
    <property type="nucleotide sequence ID" value="NZ_PCDP01000059.1"/>
</dbReference>
<dbReference type="PROSITE" id="PS50983">
    <property type="entry name" value="FE_B12_PBP"/>
    <property type="match status" value="1"/>
</dbReference>
<dbReference type="EMBL" id="PCDP01000059">
    <property type="protein sequence ID" value="PZM09526.1"/>
    <property type="molecule type" value="Genomic_DNA"/>
</dbReference>
<organism evidence="2 3">
    <name type="scientific">Rhizobium tubonense</name>
    <dbReference type="NCBI Taxonomy" id="484088"/>
    <lineage>
        <taxon>Bacteria</taxon>
        <taxon>Pseudomonadati</taxon>
        <taxon>Pseudomonadota</taxon>
        <taxon>Alphaproteobacteria</taxon>
        <taxon>Hyphomicrobiales</taxon>
        <taxon>Rhizobiaceae</taxon>
        <taxon>Rhizobium/Agrobacterium group</taxon>
        <taxon>Rhizobium</taxon>
    </lineage>
</organism>
<dbReference type="PANTHER" id="PTHR30535">
    <property type="entry name" value="VITAMIN B12-BINDING PROTEIN"/>
    <property type="match status" value="1"/>
</dbReference>
<dbReference type="PANTHER" id="PTHR30535:SF34">
    <property type="entry name" value="MOLYBDATE-BINDING PROTEIN MOLA"/>
    <property type="match status" value="1"/>
</dbReference>
<feature type="domain" description="Fe/B12 periplasmic-binding" evidence="1">
    <location>
        <begin position="50"/>
        <end position="318"/>
    </location>
</feature>
<dbReference type="InterPro" id="IPR050902">
    <property type="entry name" value="ABC_Transporter_SBP"/>
</dbReference>
<dbReference type="OrthoDB" id="9775594at2"/>
<dbReference type="Gene3D" id="3.40.50.1980">
    <property type="entry name" value="Nitrogenase molybdenum iron protein domain"/>
    <property type="match status" value="2"/>
</dbReference>